<reference evidence="2 3" key="1">
    <citation type="submission" date="2016-02" db="EMBL/GenBank/DDBJ databases">
        <title>Genome analysis of coral dinoflagellate symbionts highlights evolutionary adaptations to a symbiotic lifestyle.</title>
        <authorList>
            <person name="Aranda M."/>
            <person name="Li Y."/>
            <person name="Liew Y.J."/>
            <person name="Baumgarten S."/>
            <person name="Simakov O."/>
            <person name="Wilson M."/>
            <person name="Piel J."/>
            <person name="Ashoor H."/>
            <person name="Bougouffa S."/>
            <person name="Bajic V.B."/>
            <person name="Ryu T."/>
            <person name="Ravasi T."/>
            <person name="Bayer T."/>
            <person name="Micklem G."/>
            <person name="Kim H."/>
            <person name="Bhak J."/>
            <person name="Lajeunesse T.C."/>
            <person name="Voolstra C.R."/>
        </authorList>
    </citation>
    <scope>NUCLEOTIDE SEQUENCE [LARGE SCALE GENOMIC DNA]</scope>
    <source>
        <strain evidence="2 3">CCMP2467</strain>
    </source>
</reference>
<feature type="region of interest" description="Disordered" evidence="1">
    <location>
        <begin position="1"/>
        <end position="30"/>
    </location>
</feature>
<sequence length="182" mass="20407">MTQKDRIRSEEVPSDGTPSQSSRISRKRPRDDLSLLCELPPAEAEIVSLALDQWGRLRQRVKSLEPTLRRESALVQEILDTGLRDENRRTLRKLTQSSGGGDVEETIQQVGKAIGANRERLERILERNHGELVRLSTTTVPDTKEDVLREVDEVLARLKQALSAEPGCDSLFPRPGTCKEAS</sequence>
<protein>
    <submittedName>
        <fullName evidence="2">Uncharacterized protein</fullName>
    </submittedName>
</protein>
<dbReference type="AlphaFoldDB" id="A0A1Q9ELC2"/>
<evidence type="ECO:0000313" key="2">
    <source>
        <dbReference type="EMBL" id="OLQ08246.1"/>
    </source>
</evidence>
<keyword evidence="3" id="KW-1185">Reference proteome</keyword>
<dbReference type="OrthoDB" id="426986at2759"/>
<dbReference type="EMBL" id="LSRX01000121">
    <property type="protein sequence ID" value="OLQ08246.1"/>
    <property type="molecule type" value="Genomic_DNA"/>
</dbReference>
<evidence type="ECO:0000313" key="3">
    <source>
        <dbReference type="Proteomes" id="UP000186817"/>
    </source>
</evidence>
<name>A0A1Q9ELC2_SYMMI</name>
<gene>
    <name evidence="2" type="ORF">AK812_SmicGene8240</name>
</gene>
<feature type="compositionally biased region" description="Basic and acidic residues" evidence="1">
    <location>
        <begin position="1"/>
        <end position="11"/>
    </location>
</feature>
<comment type="caution">
    <text evidence="2">The sequence shown here is derived from an EMBL/GenBank/DDBJ whole genome shotgun (WGS) entry which is preliminary data.</text>
</comment>
<accession>A0A1Q9ELC2</accession>
<proteinExistence type="predicted"/>
<organism evidence="2 3">
    <name type="scientific">Symbiodinium microadriaticum</name>
    <name type="common">Dinoflagellate</name>
    <name type="synonym">Zooxanthella microadriatica</name>
    <dbReference type="NCBI Taxonomy" id="2951"/>
    <lineage>
        <taxon>Eukaryota</taxon>
        <taxon>Sar</taxon>
        <taxon>Alveolata</taxon>
        <taxon>Dinophyceae</taxon>
        <taxon>Suessiales</taxon>
        <taxon>Symbiodiniaceae</taxon>
        <taxon>Symbiodinium</taxon>
    </lineage>
</organism>
<dbReference type="Proteomes" id="UP000186817">
    <property type="component" value="Unassembled WGS sequence"/>
</dbReference>
<evidence type="ECO:0000256" key="1">
    <source>
        <dbReference type="SAM" id="MobiDB-lite"/>
    </source>
</evidence>